<dbReference type="SUPFAM" id="SSF52833">
    <property type="entry name" value="Thioredoxin-like"/>
    <property type="match status" value="1"/>
</dbReference>
<dbReference type="Pfam" id="PF08534">
    <property type="entry name" value="Redoxin"/>
    <property type="match status" value="1"/>
</dbReference>
<dbReference type="AlphaFoldDB" id="A0A382GRW1"/>
<dbReference type="GO" id="GO:0016491">
    <property type="term" value="F:oxidoreductase activity"/>
    <property type="evidence" value="ECO:0007669"/>
    <property type="project" value="InterPro"/>
</dbReference>
<name>A0A382GRW1_9ZZZZ</name>
<organism evidence="2">
    <name type="scientific">marine metagenome</name>
    <dbReference type="NCBI Taxonomy" id="408172"/>
    <lineage>
        <taxon>unclassified sequences</taxon>
        <taxon>metagenomes</taxon>
        <taxon>ecological metagenomes</taxon>
    </lineage>
</organism>
<evidence type="ECO:0000313" key="2">
    <source>
        <dbReference type="EMBL" id="SVB77848.1"/>
    </source>
</evidence>
<evidence type="ECO:0000259" key="1">
    <source>
        <dbReference type="PROSITE" id="PS51352"/>
    </source>
</evidence>
<gene>
    <name evidence="2" type="ORF">METZ01_LOCUS230702</name>
</gene>
<dbReference type="InterPro" id="IPR013740">
    <property type="entry name" value="Redoxin"/>
</dbReference>
<sequence>MFWLFCGRLSRIGYVSILILTLLSCGFQSKPALTGEPEDYNYSIPQTYTPLTYTPLPTHTPYPTFTPAPIASEKTGVQAVLVTTTPSPEPILASTTKAIWNAYSDPEFYESIFVEVKGLPLPYVREKFDPAVGLKSPTIESVLLDGTPVFIGGEGPTTILMVLAHWCPHCRNEVRELTKRFNDEGLPETVRVMSLATAIDSSRANYPPHEWFKNENWPVPVIVDSPGSAIADIFGVNSFPFFIVIDQAGDIALRVPGRMGVDTLERLIEALADLE</sequence>
<dbReference type="InterPro" id="IPR036249">
    <property type="entry name" value="Thioredoxin-like_sf"/>
</dbReference>
<dbReference type="PANTHER" id="PTHR42852">
    <property type="entry name" value="THIOL:DISULFIDE INTERCHANGE PROTEIN DSBE"/>
    <property type="match status" value="1"/>
</dbReference>
<dbReference type="InterPro" id="IPR050553">
    <property type="entry name" value="Thioredoxin_ResA/DsbE_sf"/>
</dbReference>
<dbReference type="PROSITE" id="PS51352">
    <property type="entry name" value="THIOREDOXIN_2"/>
    <property type="match status" value="1"/>
</dbReference>
<dbReference type="InterPro" id="IPR013766">
    <property type="entry name" value="Thioredoxin_domain"/>
</dbReference>
<accession>A0A382GRW1</accession>
<dbReference type="EMBL" id="UINC01057076">
    <property type="protein sequence ID" value="SVB77848.1"/>
    <property type="molecule type" value="Genomic_DNA"/>
</dbReference>
<feature type="domain" description="Thioredoxin" evidence="1">
    <location>
        <begin position="130"/>
        <end position="273"/>
    </location>
</feature>
<reference evidence="2" key="1">
    <citation type="submission" date="2018-05" db="EMBL/GenBank/DDBJ databases">
        <authorList>
            <person name="Lanie J.A."/>
            <person name="Ng W.-L."/>
            <person name="Kazmierczak K.M."/>
            <person name="Andrzejewski T.M."/>
            <person name="Davidsen T.M."/>
            <person name="Wayne K.J."/>
            <person name="Tettelin H."/>
            <person name="Glass J.I."/>
            <person name="Rusch D."/>
            <person name="Podicherti R."/>
            <person name="Tsui H.-C.T."/>
            <person name="Winkler M.E."/>
        </authorList>
    </citation>
    <scope>NUCLEOTIDE SEQUENCE</scope>
</reference>
<protein>
    <recommendedName>
        <fullName evidence="1">Thioredoxin domain-containing protein</fullName>
    </recommendedName>
</protein>
<proteinExistence type="predicted"/>
<dbReference type="PANTHER" id="PTHR42852:SF18">
    <property type="entry name" value="CHROMOSOME UNDETERMINED SCAFFOLD_47, WHOLE GENOME SHOTGUN SEQUENCE"/>
    <property type="match status" value="1"/>
</dbReference>
<dbReference type="Gene3D" id="3.40.30.10">
    <property type="entry name" value="Glutaredoxin"/>
    <property type="match status" value="1"/>
</dbReference>